<feature type="chain" id="PRO_5001983449" evidence="2">
    <location>
        <begin position="21"/>
        <end position="224"/>
    </location>
</feature>
<name>A0A0A1XJG0_ZEUCU</name>
<feature type="compositionally biased region" description="Polar residues" evidence="1">
    <location>
        <begin position="169"/>
        <end position="185"/>
    </location>
</feature>
<evidence type="ECO:0000256" key="1">
    <source>
        <dbReference type="SAM" id="MobiDB-lite"/>
    </source>
</evidence>
<feature type="compositionally biased region" description="Basic and acidic residues" evidence="1">
    <location>
        <begin position="194"/>
        <end position="207"/>
    </location>
</feature>
<dbReference type="AlphaFoldDB" id="A0A0A1XJG0"/>
<dbReference type="EMBL" id="GBXI01003156">
    <property type="protein sequence ID" value="JAD11136.1"/>
    <property type="molecule type" value="Transcribed_RNA"/>
</dbReference>
<reference evidence="3" key="1">
    <citation type="submission" date="2014-11" db="EMBL/GenBank/DDBJ databases">
        <authorList>
            <person name="Geib S."/>
        </authorList>
    </citation>
    <scope>NUCLEOTIDE SEQUENCE</scope>
</reference>
<evidence type="ECO:0000256" key="2">
    <source>
        <dbReference type="SAM" id="SignalP"/>
    </source>
</evidence>
<feature type="compositionally biased region" description="Pro residues" evidence="1">
    <location>
        <begin position="110"/>
        <end position="120"/>
    </location>
</feature>
<reference evidence="3" key="2">
    <citation type="journal article" date="2015" name="Gigascience">
        <title>Reconstructing a comprehensive transcriptome assembly of a white-pupal translocated strain of the pest fruit fly Bactrocera cucurbitae.</title>
        <authorList>
            <person name="Sim S.B."/>
            <person name="Calla B."/>
            <person name="Hall B."/>
            <person name="DeRego T."/>
            <person name="Geib S.M."/>
        </authorList>
    </citation>
    <scope>NUCLEOTIDE SEQUENCE</scope>
</reference>
<sequence length="224" mass="25869">MTKLIFFTIVFLLTLVLNVAEESTRLARHRHRILHHRYPQSFRHKPSGEEENARRRGGYRPNGHRPSQTFELPNETRQPWTSLSSARMRGKVPQYQQHRRPVDIYGSPPVNWPIRPPPLGRPRLPSPHDIYGPPAELPISADDDISEGGAFRADYEYEQYPEEVGGKGSQQSGVEQQKSNAQKSEQYVDPAQAEARRKEPKDDKIENFEIPLELLRGPERYETI</sequence>
<protein>
    <submittedName>
        <fullName evidence="3">Uncharacterized protein</fullName>
    </submittedName>
</protein>
<keyword evidence="2" id="KW-0732">Signal</keyword>
<feature type="region of interest" description="Disordered" evidence="1">
    <location>
        <begin position="37"/>
        <end position="224"/>
    </location>
</feature>
<feature type="signal peptide" evidence="2">
    <location>
        <begin position="1"/>
        <end position="20"/>
    </location>
</feature>
<gene>
    <name evidence="3" type="ORF">g.6089</name>
</gene>
<feature type="compositionally biased region" description="Polar residues" evidence="1">
    <location>
        <begin position="65"/>
        <end position="85"/>
    </location>
</feature>
<accession>A0A0A1XJG0</accession>
<organism evidence="3">
    <name type="scientific">Zeugodacus cucurbitae</name>
    <name type="common">Melon fruit fly</name>
    <name type="synonym">Bactrocera cucurbitae</name>
    <dbReference type="NCBI Taxonomy" id="28588"/>
    <lineage>
        <taxon>Eukaryota</taxon>
        <taxon>Metazoa</taxon>
        <taxon>Ecdysozoa</taxon>
        <taxon>Arthropoda</taxon>
        <taxon>Hexapoda</taxon>
        <taxon>Insecta</taxon>
        <taxon>Pterygota</taxon>
        <taxon>Neoptera</taxon>
        <taxon>Endopterygota</taxon>
        <taxon>Diptera</taxon>
        <taxon>Brachycera</taxon>
        <taxon>Muscomorpha</taxon>
        <taxon>Tephritoidea</taxon>
        <taxon>Tephritidae</taxon>
        <taxon>Zeugodacus</taxon>
        <taxon>Zeugodacus</taxon>
    </lineage>
</organism>
<evidence type="ECO:0000313" key="3">
    <source>
        <dbReference type="EMBL" id="JAD11136.1"/>
    </source>
</evidence>
<proteinExistence type="predicted"/>